<dbReference type="Gene3D" id="2.130.10.10">
    <property type="entry name" value="YVTN repeat-like/Quinoprotein amine dehydrogenase"/>
    <property type="match status" value="1"/>
</dbReference>
<dbReference type="Proteomes" id="UP001212152">
    <property type="component" value="Unassembled WGS sequence"/>
</dbReference>
<dbReference type="InterPro" id="IPR036322">
    <property type="entry name" value="WD40_repeat_dom_sf"/>
</dbReference>
<dbReference type="PANTHER" id="PTHR16038:SF4">
    <property type="entry name" value="WD REPEAT-CONTAINING PROTEIN 74"/>
    <property type="match status" value="1"/>
</dbReference>
<feature type="region of interest" description="Disordered" evidence="4">
    <location>
        <begin position="407"/>
        <end position="475"/>
    </location>
</feature>
<evidence type="ECO:0000256" key="3">
    <source>
        <dbReference type="ARBA" id="ARBA00014234"/>
    </source>
</evidence>
<dbReference type="InterPro" id="IPR001680">
    <property type="entry name" value="WD40_rpt"/>
</dbReference>
<dbReference type="InterPro" id="IPR037379">
    <property type="entry name" value="WDR74/Nsa1"/>
</dbReference>
<dbReference type="SMART" id="SM00320">
    <property type="entry name" value="WD40"/>
    <property type="match status" value="3"/>
</dbReference>
<dbReference type="AlphaFoldDB" id="A0AAD5TD99"/>
<gene>
    <name evidence="5" type="primary">WDR74</name>
    <name evidence="5" type="ORF">HDU87_008165</name>
</gene>
<dbReference type="SUPFAM" id="SSF50978">
    <property type="entry name" value="WD40 repeat-like"/>
    <property type="match status" value="1"/>
</dbReference>
<protein>
    <recommendedName>
        <fullName evidence="3">Ribosome biogenesis protein NSA1</fullName>
    </recommendedName>
</protein>
<name>A0AAD5TD99_9FUNG</name>
<dbReference type="EMBL" id="JADGJQ010000081">
    <property type="protein sequence ID" value="KAJ3171915.1"/>
    <property type="molecule type" value="Genomic_DNA"/>
</dbReference>
<comment type="subunit">
    <text evidence="2">Component of the pre-66S ribosomal particle.</text>
</comment>
<dbReference type="PANTHER" id="PTHR16038">
    <property type="entry name" value="NOP SEVEN ASSOCIATED PROTEIN 1"/>
    <property type="match status" value="1"/>
</dbReference>
<evidence type="ECO:0000256" key="1">
    <source>
        <dbReference type="ARBA" id="ARBA00007861"/>
    </source>
</evidence>
<dbReference type="GO" id="GO:0042273">
    <property type="term" value="P:ribosomal large subunit biogenesis"/>
    <property type="evidence" value="ECO:0007669"/>
    <property type="project" value="InterPro"/>
</dbReference>
<dbReference type="CDD" id="cd22857">
    <property type="entry name" value="WDR74"/>
    <property type="match status" value="1"/>
</dbReference>
<dbReference type="GO" id="GO:0005730">
    <property type="term" value="C:nucleolus"/>
    <property type="evidence" value="ECO:0007669"/>
    <property type="project" value="InterPro"/>
</dbReference>
<feature type="compositionally biased region" description="Low complexity" evidence="4">
    <location>
        <begin position="40"/>
        <end position="52"/>
    </location>
</feature>
<evidence type="ECO:0000313" key="5">
    <source>
        <dbReference type="EMBL" id="KAJ3171915.1"/>
    </source>
</evidence>
<reference evidence="5" key="1">
    <citation type="submission" date="2020-05" db="EMBL/GenBank/DDBJ databases">
        <title>Phylogenomic resolution of chytrid fungi.</title>
        <authorList>
            <person name="Stajich J.E."/>
            <person name="Amses K."/>
            <person name="Simmons R."/>
            <person name="Seto K."/>
            <person name="Myers J."/>
            <person name="Bonds A."/>
            <person name="Quandt C.A."/>
            <person name="Barry K."/>
            <person name="Liu P."/>
            <person name="Grigoriev I."/>
            <person name="Longcore J.E."/>
            <person name="James T.Y."/>
        </authorList>
    </citation>
    <scope>NUCLEOTIDE SEQUENCE</scope>
    <source>
        <strain evidence="5">JEL0379</strain>
    </source>
</reference>
<feature type="compositionally biased region" description="Acidic residues" evidence="4">
    <location>
        <begin position="425"/>
        <end position="445"/>
    </location>
</feature>
<comment type="caution">
    <text evidence="5">The sequence shown here is derived from an EMBL/GenBank/DDBJ whole genome shotgun (WGS) entry which is preliminary data.</text>
</comment>
<evidence type="ECO:0000256" key="2">
    <source>
        <dbReference type="ARBA" id="ARBA00011187"/>
    </source>
</evidence>
<dbReference type="InterPro" id="IPR015943">
    <property type="entry name" value="WD40/YVTN_repeat-like_dom_sf"/>
</dbReference>
<sequence>MRYITGDEVGLVKATTVVKRQEEQPAPRPSKKRRGDAKPADGAAPAGPATTTQVFGSVNRNAAVQMMCWASPAPGEPHSQIVVARANGFVQYLSVEDGSAVREHAIIIPRLNDAGMPVLNKYKKAEHFVGLADVNGTLIACTDMGLLHVIPPPPLADSSESQLPESGIPSGVFTLNQDLLFRARTHPQHPHLIATGGDERELTLWDLRDQPVAQQPLSDVGSAPCPLTATWTARNVKNDFLNIRVPVWITDIRFIDSSKNRVIVGTGHHQIRIYDALTARRPIIDIKLGSHPIRALAVTTTADGDDDAATGGAIAIASDTTGQLFELAVDIVAKTAIVSGKYAGLAGAITDIALPQNTGTVVTVGLDRFVKVFELGGDRTLLSKTYLKGRLTSVLVDDPETAAVVENAEAGDEEEDGASAHEVDSGDEEDDQVWDEMEELVEEVEQEKKEEREANVQAVKKSGAASNGAGKKRKK</sequence>
<evidence type="ECO:0000313" key="6">
    <source>
        <dbReference type="Proteomes" id="UP001212152"/>
    </source>
</evidence>
<proteinExistence type="inferred from homology"/>
<feature type="region of interest" description="Disordered" evidence="4">
    <location>
        <begin position="15"/>
        <end position="52"/>
    </location>
</feature>
<evidence type="ECO:0000256" key="4">
    <source>
        <dbReference type="SAM" id="MobiDB-lite"/>
    </source>
</evidence>
<keyword evidence="6" id="KW-1185">Reference proteome</keyword>
<accession>A0AAD5TD99</accession>
<comment type="similarity">
    <text evidence="1">Belongs to the NSA1 family.</text>
</comment>
<organism evidence="5 6">
    <name type="scientific">Geranomyces variabilis</name>
    <dbReference type="NCBI Taxonomy" id="109894"/>
    <lineage>
        <taxon>Eukaryota</taxon>
        <taxon>Fungi</taxon>
        <taxon>Fungi incertae sedis</taxon>
        <taxon>Chytridiomycota</taxon>
        <taxon>Chytridiomycota incertae sedis</taxon>
        <taxon>Chytridiomycetes</taxon>
        <taxon>Spizellomycetales</taxon>
        <taxon>Powellomycetaceae</taxon>
        <taxon>Geranomyces</taxon>
    </lineage>
</organism>
<dbReference type="GO" id="GO:0030687">
    <property type="term" value="C:preribosome, large subunit precursor"/>
    <property type="evidence" value="ECO:0007669"/>
    <property type="project" value="TreeGrafter"/>
</dbReference>